<keyword evidence="1" id="KW-1133">Transmembrane helix</keyword>
<keyword evidence="1" id="KW-0812">Transmembrane</keyword>
<name>A0ABV0K8T3_9CYAN</name>
<protein>
    <submittedName>
        <fullName evidence="2">Uncharacterized protein</fullName>
    </submittedName>
</protein>
<keyword evidence="3" id="KW-1185">Reference proteome</keyword>
<evidence type="ECO:0000256" key="1">
    <source>
        <dbReference type="SAM" id="Phobius"/>
    </source>
</evidence>
<organism evidence="2 3">
    <name type="scientific">Leptolyngbya subtilissima DQ-A4</name>
    <dbReference type="NCBI Taxonomy" id="2933933"/>
    <lineage>
        <taxon>Bacteria</taxon>
        <taxon>Bacillati</taxon>
        <taxon>Cyanobacteriota</taxon>
        <taxon>Cyanophyceae</taxon>
        <taxon>Leptolyngbyales</taxon>
        <taxon>Leptolyngbyaceae</taxon>
        <taxon>Leptolyngbya group</taxon>
        <taxon>Leptolyngbya</taxon>
    </lineage>
</organism>
<evidence type="ECO:0000313" key="2">
    <source>
        <dbReference type="EMBL" id="MEP0949054.1"/>
    </source>
</evidence>
<reference evidence="2 3" key="1">
    <citation type="submission" date="2022-04" db="EMBL/GenBank/DDBJ databases">
        <title>Positive selection, recombination, and allopatry shape intraspecific diversity of widespread and dominant cyanobacteria.</title>
        <authorList>
            <person name="Wei J."/>
            <person name="Shu W."/>
            <person name="Hu C."/>
        </authorList>
    </citation>
    <scope>NUCLEOTIDE SEQUENCE [LARGE SCALE GENOMIC DNA]</scope>
    <source>
        <strain evidence="2 3">DQ-A4</strain>
    </source>
</reference>
<proteinExistence type="predicted"/>
<dbReference type="Proteomes" id="UP001482513">
    <property type="component" value="Unassembled WGS sequence"/>
</dbReference>
<evidence type="ECO:0000313" key="3">
    <source>
        <dbReference type="Proteomes" id="UP001482513"/>
    </source>
</evidence>
<dbReference type="EMBL" id="JAMPKX010000009">
    <property type="protein sequence ID" value="MEP0949054.1"/>
    <property type="molecule type" value="Genomic_DNA"/>
</dbReference>
<comment type="caution">
    <text evidence="2">The sequence shown here is derived from an EMBL/GenBank/DDBJ whole genome shotgun (WGS) entry which is preliminary data.</text>
</comment>
<accession>A0ABV0K8T3</accession>
<sequence>MPLGHRSKPKRRLLIAAIVGGVLVTSFPFVVVGGLLAKTNWDEWQHCRGYTQFNAAQWNDPALSAEPTYVRLCMVDDLLAKYLLLGRPQKGVIELLGQPEPQNGFAGYDMVYMLGPERKFISIDYEWLVIKLDAAGHVSDAAIETD</sequence>
<dbReference type="RefSeq" id="WP_190694886.1">
    <property type="nucleotide sequence ID" value="NZ_JAMPKX010000009.1"/>
</dbReference>
<keyword evidence="1" id="KW-0472">Membrane</keyword>
<gene>
    <name evidence="2" type="ORF">NC992_19395</name>
</gene>
<feature type="transmembrane region" description="Helical" evidence="1">
    <location>
        <begin position="12"/>
        <end position="37"/>
    </location>
</feature>